<dbReference type="EMBL" id="LBTH01000008">
    <property type="protein sequence ID" value="KKQ36123.1"/>
    <property type="molecule type" value="Genomic_DNA"/>
</dbReference>
<protein>
    <recommendedName>
        <fullName evidence="4">Mannosyl-glycoprotein endo-beta-N-acetylglucosamidase-like domain-containing protein</fullName>
    </recommendedName>
</protein>
<evidence type="ECO:0000256" key="1">
    <source>
        <dbReference type="SAM" id="Phobius"/>
    </source>
</evidence>
<proteinExistence type="predicted"/>
<keyword evidence="1" id="KW-0472">Membrane</keyword>
<evidence type="ECO:0000313" key="2">
    <source>
        <dbReference type="EMBL" id="KKQ36123.1"/>
    </source>
</evidence>
<accession>A0A0G0GYW4</accession>
<reference evidence="2 3" key="1">
    <citation type="journal article" date="2015" name="Nature">
        <title>rRNA introns, odd ribosomes, and small enigmatic genomes across a large radiation of phyla.</title>
        <authorList>
            <person name="Brown C.T."/>
            <person name="Hug L.A."/>
            <person name="Thomas B.C."/>
            <person name="Sharon I."/>
            <person name="Castelle C.J."/>
            <person name="Singh A."/>
            <person name="Wilkins M.J."/>
            <person name="Williams K.H."/>
            <person name="Banfield J.F."/>
        </authorList>
    </citation>
    <scope>NUCLEOTIDE SEQUENCE [LARGE SCALE GENOMIC DNA]</scope>
</reference>
<evidence type="ECO:0000313" key="3">
    <source>
        <dbReference type="Proteomes" id="UP000034852"/>
    </source>
</evidence>
<dbReference type="Proteomes" id="UP000034852">
    <property type="component" value="Unassembled WGS sequence"/>
</dbReference>
<keyword evidence="1" id="KW-1133">Transmembrane helix</keyword>
<feature type="transmembrane region" description="Helical" evidence="1">
    <location>
        <begin position="25"/>
        <end position="49"/>
    </location>
</feature>
<organism evidence="2 3">
    <name type="scientific">candidate division WS6 bacterium GW2011_GWA2_37_6</name>
    <dbReference type="NCBI Taxonomy" id="1619087"/>
    <lineage>
        <taxon>Bacteria</taxon>
        <taxon>Candidatus Dojkabacteria</taxon>
    </lineage>
</organism>
<keyword evidence="1" id="KW-0812">Transmembrane</keyword>
<sequence length="232" mass="26325">MCEKHNILTRNIKGTYLFAKTYPLIFLRITLVFFITLSVIAYLSVNVLASGQTTSSKSFLSGQEDVLTKNDEPVISEIQAPVYEEVKIAEKRKVDEEQRLAEVQKKLAIRQDHINRINNFLIRKRSPVANTNIAEILYDLSVQYGGDYKTLLAITGVESGFCAASFSYNCFGFLNGKKYGSYEQAFRDIVPKVIKNYLHRYGSTNFVSIAKSYGMVNWEKGSSNLAMYYSQV</sequence>
<name>A0A0G0GYW4_9BACT</name>
<gene>
    <name evidence="2" type="ORF">US52_C0008G0022</name>
</gene>
<comment type="caution">
    <text evidence="2">The sequence shown here is derived from an EMBL/GenBank/DDBJ whole genome shotgun (WGS) entry which is preliminary data.</text>
</comment>
<evidence type="ECO:0008006" key="4">
    <source>
        <dbReference type="Google" id="ProtNLM"/>
    </source>
</evidence>
<dbReference type="AlphaFoldDB" id="A0A0G0GYW4"/>